<protein>
    <submittedName>
        <fullName evidence="2">Deaminase</fullName>
    </submittedName>
</protein>
<gene>
    <name evidence="2" type="ORF">C6N75_14335</name>
</gene>
<dbReference type="GO" id="GO:0009231">
    <property type="term" value="P:riboflavin biosynthetic process"/>
    <property type="evidence" value="ECO:0007669"/>
    <property type="project" value="InterPro"/>
</dbReference>
<dbReference type="Pfam" id="PF01872">
    <property type="entry name" value="RibD_C"/>
    <property type="match status" value="1"/>
</dbReference>
<dbReference type="SUPFAM" id="SSF53597">
    <property type="entry name" value="Dihydrofolate reductase-like"/>
    <property type="match status" value="1"/>
</dbReference>
<dbReference type="InterPro" id="IPR024072">
    <property type="entry name" value="DHFR-like_dom_sf"/>
</dbReference>
<dbReference type="Proteomes" id="UP000239322">
    <property type="component" value="Unassembled WGS sequence"/>
</dbReference>
<name>A0A2S9PVU3_9ACTN</name>
<dbReference type="InterPro" id="IPR002734">
    <property type="entry name" value="RibDG_C"/>
</dbReference>
<dbReference type="GO" id="GO:0008703">
    <property type="term" value="F:5-amino-6-(5-phosphoribosylamino)uracil reductase activity"/>
    <property type="evidence" value="ECO:0007669"/>
    <property type="project" value="InterPro"/>
</dbReference>
<sequence length="201" mass="21510">MGKVVTGASMSLDGYVSGPGQSGFDRLFQWYGNGRVTVETADPGLTFQLTDVSAAHWRRLVAETGALVVGRKLFDFTEGWGGRHPMDVPVVLLSHSVPEGWPREDAPFHFVTDGGIERAVAVARDLAGGKNVVVNSGTMATQALEAGLLDEVGIDLVPVILGDGTPFFIAPADAPYTLEGPVSIAEGDRVTHLRYRVRYDD</sequence>
<proteinExistence type="predicted"/>
<comment type="caution">
    <text evidence="2">The sequence shown here is derived from an EMBL/GenBank/DDBJ whole genome shotgun (WGS) entry which is preliminary data.</text>
</comment>
<reference evidence="2 3" key="1">
    <citation type="submission" date="2018-03" db="EMBL/GenBank/DDBJ databases">
        <title>Novel Streptomyces sp. from soil.</title>
        <authorList>
            <person name="Tan G.Y.A."/>
            <person name="Lee Z.Y."/>
        </authorList>
    </citation>
    <scope>NUCLEOTIDE SEQUENCE [LARGE SCALE GENOMIC DNA]</scope>
    <source>
        <strain evidence="2 3">ST5x</strain>
    </source>
</reference>
<evidence type="ECO:0000313" key="2">
    <source>
        <dbReference type="EMBL" id="PRH78546.1"/>
    </source>
</evidence>
<organism evidence="2 3">
    <name type="scientific">Streptomyces solincola</name>
    <dbReference type="NCBI Taxonomy" id="2100817"/>
    <lineage>
        <taxon>Bacteria</taxon>
        <taxon>Bacillati</taxon>
        <taxon>Actinomycetota</taxon>
        <taxon>Actinomycetes</taxon>
        <taxon>Kitasatosporales</taxon>
        <taxon>Streptomycetaceae</taxon>
        <taxon>Streptomyces</taxon>
    </lineage>
</organism>
<keyword evidence="3" id="KW-1185">Reference proteome</keyword>
<evidence type="ECO:0000259" key="1">
    <source>
        <dbReference type="Pfam" id="PF01872"/>
    </source>
</evidence>
<dbReference type="RefSeq" id="WP_105869282.1">
    <property type="nucleotide sequence ID" value="NZ_PVLV01000198.1"/>
</dbReference>
<dbReference type="EMBL" id="PVLV01000198">
    <property type="protein sequence ID" value="PRH78546.1"/>
    <property type="molecule type" value="Genomic_DNA"/>
</dbReference>
<evidence type="ECO:0000313" key="3">
    <source>
        <dbReference type="Proteomes" id="UP000239322"/>
    </source>
</evidence>
<dbReference type="OrthoDB" id="2313602at2"/>
<feature type="domain" description="Bacterial bifunctional deaminase-reductase C-terminal" evidence="1">
    <location>
        <begin position="4"/>
        <end position="168"/>
    </location>
</feature>
<dbReference type="AlphaFoldDB" id="A0A2S9PVU3"/>
<dbReference type="Gene3D" id="3.40.430.10">
    <property type="entry name" value="Dihydrofolate Reductase, subunit A"/>
    <property type="match status" value="1"/>
</dbReference>
<accession>A0A2S9PVU3</accession>